<organism evidence="2 3">
    <name type="scientific">Gigaspora margarita</name>
    <dbReference type="NCBI Taxonomy" id="4874"/>
    <lineage>
        <taxon>Eukaryota</taxon>
        <taxon>Fungi</taxon>
        <taxon>Fungi incertae sedis</taxon>
        <taxon>Mucoromycota</taxon>
        <taxon>Glomeromycotina</taxon>
        <taxon>Glomeromycetes</taxon>
        <taxon>Diversisporales</taxon>
        <taxon>Gigasporaceae</taxon>
        <taxon>Gigaspora</taxon>
    </lineage>
</organism>
<dbReference type="Proteomes" id="UP000439903">
    <property type="component" value="Unassembled WGS sequence"/>
</dbReference>
<reference evidence="2 3" key="1">
    <citation type="journal article" date="2019" name="Environ. Microbiol.">
        <title>At the nexus of three kingdoms: the genome of the mycorrhizal fungus Gigaspora margarita provides insights into plant, endobacterial and fungal interactions.</title>
        <authorList>
            <person name="Venice F."/>
            <person name="Ghignone S."/>
            <person name="Salvioli di Fossalunga A."/>
            <person name="Amselem J."/>
            <person name="Novero M."/>
            <person name="Xianan X."/>
            <person name="Sedzielewska Toro K."/>
            <person name="Morin E."/>
            <person name="Lipzen A."/>
            <person name="Grigoriev I.V."/>
            <person name="Henrissat B."/>
            <person name="Martin F.M."/>
            <person name="Bonfante P."/>
        </authorList>
    </citation>
    <scope>NUCLEOTIDE SEQUENCE [LARGE SCALE GENOMIC DNA]</scope>
    <source>
        <strain evidence="2 3">BEG34</strain>
    </source>
</reference>
<dbReference type="EMBL" id="WTPW01002062">
    <property type="protein sequence ID" value="KAF0399398.1"/>
    <property type="molecule type" value="Genomic_DNA"/>
</dbReference>
<evidence type="ECO:0000256" key="1">
    <source>
        <dbReference type="SAM" id="MobiDB-lite"/>
    </source>
</evidence>
<protein>
    <recommendedName>
        <fullName evidence="4">PNK FHA domain-containing protein</fullName>
    </recommendedName>
</protein>
<feature type="region of interest" description="Disordered" evidence="1">
    <location>
        <begin position="125"/>
        <end position="148"/>
    </location>
</feature>
<accession>A0A8H3X3G0</accession>
<sequence length="224" mass="24939">MSLIRVNIHFLPPLDKTFNFTEPDSLELGRFSGIIQDPAISKKQVRFEIKDGRVYAIALGPNSMMRGPEKICKNNKIEIHDGETLTLMQNKYPFKVSITKMNNSASNLQSSSQTLQSSFMRQKPSIGNVSFSPSLLHNDDDHEYDEMETPSQLLREMISSQGDLDAIPDDDHDNALSNDDRDSSDNGAEILDSDDSFKSNESDVSSESSYLGSSCESSESDIDD</sequence>
<evidence type="ECO:0000313" key="3">
    <source>
        <dbReference type="Proteomes" id="UP000439903"/>
    </source>
</evidence>
<proteinExistence type="predicted"/>
<evidence type="ECO:0008006" key="4">
    <source>
        <dbReference type="Google" id="ProtNLM"/>
    </source>
</evidence>
<dbReference type="InterPro" id="IPR008984">
    <property type="entry name" value="SMAD_FHA_dom_sf"/>
</dbReference>
<dbReference type="CDD" id="cd22671">
    <property type="entry name" value="FHA_APTX-like"/>
    <property type="match status" value="1"/>
</dbReference>
<dbReference type="Gene3D" id="2.60.200.20">
    <property type="match status" value="1"/>
</dbReference>
<feature type="compositionally biased region" description="Low complexity" evidence="1">
    <location>
        <begin position="202"/>
        <end position="217"/>
    </location>
</feature>
<evidence type="ECO:0000313" key="2">
    <source>
        <dbReference type="EMBL" id="KAF0399398.1"/>
    </source>
</evidence>
<comment type="caution">
    <text evidence="2">The sequence shown here is derived from an EMBL/GenBank/DDBJ whole genome shotgun (WGS) entry which is preliminary data.</text>
</comment>
<keyword evidence="3" id="KW-1185">Reference proteome</keyword>
<dbReference type="AlphaFoldDB" id="A0A8H3X3G0"/>
<feature type="region of interest" description="Disordered" evidence="1">
    <location>
        <begin position="163"/>
        <end position="224"/>
    </location>
</feature>
<name>A0A8H3X3G0_GIGMA</name>
<dbReference type="OrthoDB" id="538223at2759"/>
<dbReference type="SUPFAM" id="SSF49879">
    <property type="entry name" value="SMAD/FHA domain"/>
    <property type="match status" value="1"/>
</dbReference>
<gene>
    <name evidence="2" type="ORF">F8M41_009712</name>
</gene>
<feature type="compositionally biased region" description="Polar residues" evidence="1">
    <location>
        <begin position="125"/>
        <end position="135"/>
    </location>
</feature>